<name>A0A1E5IJV5_ENDTX</name>
<reference evidence="1 2" key="1">
    <citation type="submission" date="2015-11" db="EMBL/GenBank/DDBJ databases">
        <title>Evidence for parallel genomic evolution in an endosymbiosis of termite gut flagellates.</title>
        <authorList>
            <person name="Zheng H."/>
        </authorList>
    </citation>
    <scope>NUCLEOTIDE SEQUENCE [LARGE SCALE GENOMIC DNA]</scope>
    <source>
        <strain evidence="1 2">CET450</strain>
    </source>
</reference>
<evidence type="ECO:0000313" key="1">
    <source>
        <dbReference type="EMBL" id="OEG70787.1"/>
    </source>
</evidence>
<gene>
    <name evidence="1" type="ORF">ATZ36_17595</name>
</gene>
<accession>A0A1E5IJV5</accession>
<organism evidence="1 2">
    <name type="scientific">Endomicrobium trichonymphae</name>
    <dbReference type="NCBI Taxonomy" id="1408204"/>
    <lineage>
        <taxon>Bacteria</taxon>
        <taxon>Pseudomonadati</taxon>
        <taxon>Elusimicrobiota</taxon>
        <taxon>Endomicrobiia</taxon>
        <taxon>Endomicrobiales</taxon>
        <taxon>Endomicrobiaceae</taxon>
        <taxon>Candidatus Endomicrobiellum</taxon>
    </lineage>
</organism>
<evidence type="ECO:0000313" key="2">
    <source>
        <dbReference type="Proteomes" id="UP000095237"/>
    </source>
</evidence>
<dbReference type="EMBL" id="LNVX01000291">
    <property type="protein sequence ID" value="OEG70787.1"/>
    <property type="molecule type" value="Genomic_DNA"/>
</dbReference>
<keyword evidence="2" id="KW-1185">Reference proteome</keyword>
<dbReference type="Proteomes" id="UP000095237">
    <property type="component" value="Unassembled WGS sequence"/>
</dbReference>
<proteinExistence type="predicted"/>
<protein>
    <submittedName>
        <fullName evidence="1">Uncharacterized protein</fullName>
    </submittedName>
</protein>
<comment type="caution">
    <text evidence="1">The sequence shown here is derived from an EMBL/GenBank/DDBJ whole genome shotgun (WGS) entry which is preliminary data.</text>
</comment>
<dbReference type="AlphaFoldDB" id="A0A1E5IJV5"/>
<sequence>MQTVVDKMLLSEYLCVTVPANLVVDVPENLEKLVLCEKIEPGVPLSPEFVLPVFAMLSVVKPEKSDRQSIFEEYISSNLNDFETNTNRNALGIFLNFAELSHNILYYFEDLSLPWINVDNIEENIAGTYSIDGVAVFSLHKKFPYNQKDVIK</sequence>